<feature type="transmembrane region" description="Helical" evidence="1">
    <location>
        <begin position="21"/>
        <end position="41"/>
    </location>
</feature>
<dbReference type="RefSeq" id="WP_014256768.1">
    <property type="nucleotide sequence ID" value="NC_016627.1"/>
</dbReference>
<dbReference type="eggNOG" id="ENOG5031XUS">
    <property type="taxonomic scope" value="Bacteria"/>
</dbReference>
<keyword evidence="1" id="KW-0472">Membrane</keyword>
<dbReference type="InterPro" id="IPR014197">
    <property type="entry name" value="Sporulation_prot_YunB"/>
</dbReference>
<reference evidence="3" key="1">
    <citation type="submission" date="2011-12" db="EMBL/GenBank/DDBJ databases">
        <title>Complete sequence of Clostridium clariflavum DSM 19732.</title>
        <authorList>
            <consortium name="US DOE Joint Genome Institute"/>
            <person name="Lucas S."/>
            <person name="Han J."/>
            <person name="Lapidus A."/>
            <person name="Cheng J.-F."/>
            <person name="Goodwin L."/>
            <person name="Pitluck S."/>
            <person name="Peters L."/>
            <person name="Teshima H."/>
            <person name="Detter J.C."/>
            <person name="Han C."/>
            <person name="Tapia R."/>
            <person name="Land M."/>
            <person name="Hauser L."/>
            <person name="Kyrpides N."/>
            <person name="Ivanova N."/>
            <person name="Pagani I."/>
            <person name="Kitzmiller T."/>
            <person name="Lynd L."/>
            <person name="Izquierdo J."/>
            <person name="Woyke T."/>
        </authorList>
    </citation>
    <scope>NUCLEOTIDE SEQUENCE [LARGE SCALE GENOMIC DNA]</scope>
    <source>
        <strain evidence="3">DSM 19732 / NBRC 101661 / EBR45</strain>
    </source>
</reference>
<dbReference type="STRING" id="720554.Clocl_3815"/>
<evidence type="ECO:0000313" key="3">
    <source>
        <dbReference type="Proteomes" id="UP000005435"/>
    </source>
</evidence>
<organism evidence="2 3">
    <name type="scientific">Acetivibrio clariflavus (strain DSM 19732 / NBRC 101661 / EBR45)</name>
    <name type="common">Clostridium clariflavum</name>
    <dbReference type="NCBI Taxonomy" id="720554"/>
    <lineage>
        <taxon>Bacteria</taxon>
        <taxon>Bacillati</taxon>
        <taxon>Bacillota</taxon>
        <taxon>Clostridia</taxon>
        <taxon>Eubacteriales</taxon>
        <taxon>Oscillospiraceae</taxon>
        <taxon>Acetivibrio</taxon>
    </lineage>
</organism>
<keyword evidence="3" id="KW-1185">Reference proteome</keyword>
<sequence>MRRKTNLYHRLWYAKRNKKIYKTYVVIIFVLVILIFLFTYIEKRIRIGINQISEYRVKSIVSRVVANAVGENFPENIDYDDIVTIYRDENGIVTSVQTDIAKLNRIFANVSRSVQTQLSELSDEKISIPLGTVLGQTIFAARGPKINIKIIPIGSVETNFKSEFSSAGINQTRHRIYIVFKVEMGVAIPFVEKKTVVTTSMPVAETVIVGDVPNYYLDFE</sequence>
<dbReference type="Pfam" id="PF09560">
    <property type="entry name" value="Spore_YunB"/>
    <property type="match status" value="1"/>
</dbReference>
<keyword evidence="1" id="KW-1133">Transmembrane helix</keyword>
<dbReference type="HOGENOM" id="CLU_067338_2_0_9"/>
<protein>
    <submittedName>
        <fullName evidence="2">Sporulation protein YunB</fullName>
    </submittedName>
</protein>
<dbReference type="Proteomes" id="UP000005435">
    <property type="component" value="Chromosome"/>
</dbReference>
<dbReference type="OrthoDB" id="1649278at2"/>
<dbReference type="AlphaFoldDB" id="G8M1N6"/>
<accession>G8M1N6</accession>
<dbReference type="NCBIfam" id="TIGR02832">
    <property type="entry name" value="spo_yunB"/>
    <property type="match status" value="1"/>
</dbReference>
<dbReference type="PIRSF" id="PIRSF021383">
    <property type="entry name" value="YunB"/>
    <property type="match status" value="1"/>
</dbReference>
<gene>
    <name evidence="2" type="ordered locus">Clocl_3815</name>
</gene>
<proteinExistence type="predicted"/>
<evidence type="ECO:0000313" key="2">
    <source>
        <dbReference type="EMBL" id="AEV70265.1"/>
    </source>
</evidence>
<dbReference type="KEGG" id="ccl:Clocl_3815"/>
<name>G8M1N6_ACECE</name>
<reference evidence="2 3" key="2">
    <citation type="journal article" date="2012" name="Stand. Genomic Sci.">
        <title>Complete Genome Sequence of Clostridium clariflavum DSM 19732.</title>
        <authorList>
            <person name="Izquierdo J.A."/>
            <person name="Goodwin L."/>
            <person name="Davenport K.W."/>
            <person name="Teshima H."/>
            <person name="Bruce D."/>
            <person name="Detter C."/>
            <person name="Tapia R."/>
            <person name="Han S."/>
            <person name="Land M."/>
            <person name="Hauser L."/>
            <person name="Jeffries C.D."/>
            <person name="Han J."/>
            <person name="Pitluck S."/>
            <person name="Nolan M."/>
            <person name="Chen A."/>
            <person name="Huntemann M."/>
            <person name="Mavromatis K."/>
            <person name="Mikhailova N."/>
            <person name="Liolios K."/>
            <person name="Woyke T."/>
            <person name="Lynd L.R."/>
        </authorList>
    </citation>
    <scope>NUCLEOTIDE SEQUENCE [LARGE SCALE GENOMIC DNA]</scope>
    <source>
        <strain evidence="3">DSM 19732 / NBRC 101661 / EBR45</strain>
    </source>
</reference>
<dbReference type="EMBL" id="CP003065">
    <property type="protein sequence ID" value="AEV70265.1"/>
    <property type="molecule type" value="Genomic_DNA"/>
</dbReference>
<evidence type="ECO:0000256" key="1">
    <source>
        <dbReference type="SAM" id="Phobius"/>
    </source>
</evidence>
<keyword evidence="1" id="KW-0812">Transmembrane</keyword>